<keyword evidence="2" id="KW-1185">Reference proteome</keyword>
<proteinExistence type="predicted"/>
<dbReference type="AlphaFoldDB" id="A0AAJ7PAN0"/>
<evidence type="ECO:0000313" key="2">
    <source>
        <dbReference type="Proteomes" id="UP000694867"/>
    </source>
</evidence>
<name>A0AAJ7PAN0_9ACAR</name>
<dbReference type="Proteomes" id="UP000694867">
    <property type="component" value="Unplaced"/>
</dbReference>
<accession>A0AAJ7PAN0</accession>
<dbReference type="KEGG" id="goe:100905751"/>
<dbReference type="RefSeq" id="XP_018496837.1">
    <property type="nucleotide sequence ID" value="XM_018641321.1"/>
</dbReference>
<keyword evidence="1" id="KW-1133">Transmembrane helix</keyword>
<gene>
    <name evidence="3" type="primary">LOC100905751</name>
</gene>
<dbReference type="GeneID" id="100905751"/>
<reference evidence="3" key="1">
    <citation type="submission" date="2025-08" db="UniProtKB">
        <authorList>
            <consortium name="RefSeq"/>
        </authorList>
    </citation>
    <scope>IDENTIFICATION</scope>
</reference>
<keyword evidence="1" id="KW-0472">Membrane</keyword>
<organism evidence="2 3">
    <name type="scientific">Galendromus occidentalis</name>
    <name type="common">western predatory mite</name>
    <dbReference type="NCBI Taxonomy" id="34638"/>
    <lineage>
        <taxon>Eukaryota</taxon>
        <taxon>Metazoa</taxon>
        <taxon>Ecdysozoa</taxon>
        <taxon>Arthropoda</taxon>
        <taxon>Chelicerata</taxon>
        <taxon>Arachnida</taxon>
        <taxon>Acari</taxon>
        <taxon>Parasitiformes</taxon>
        <taxon>Mesostigmata</taxon>
        <taxon>Gamasina</taxon>
        <taxon>Phytoseioidea</taxon>
        <taxon>Phytoseiidae</taxon>
        <taxon>Typhlodrominae</taxon>
        <taxon>Galendromus</taxon>
    </lineage>
</organism>
<evidence type="ECO:0000256" key="1">
    <source>
        <dbReference type="SAM" id="Phobius"/>
    </source>
</evidence>
<protein>
    <submittedName>
        <fullName evidence="3">Uncharacterized protein LOC100905751</fullName>
    </submittedName>
</protein>
<keyword evidence="1" id="KW-0812">Transmembrane</keyword>
<feature type="transmembrane region" description="Helical" evidence="1">
    <location>
        <begin position="69"/>
        <end position="91"/>
    </location>
</feature>
<sequence>MDQWMFLEDDPDLVADLLLFCPGSAPLTGPPSLPPPPPSRFGCASANQCSAVPLSEVFTFNEHGRPPNLPLVTVGSTLVFSVVCLVAFFAFRHHKLRMDSFLAFKPSSDLNHVVLGLSGGRHQGPASLINKEENDSGMPDMYGGYGTTLPLGAKVPALTPSLVILDRGKLASTSSKEHLNPIYEELDQRDYECSAHEFSQAYRPTDRKYQFVAMRPGENIYASIEDQRFC</sequence>
<evidence type="ECO:0000313" key="3">
    <source>
        <dbReference type="RefSeq" id="XP_018496837.1"/>
    </source>
</evidence>